<dbReference type="SUPFAM" id="SSF54211">
    <property type="entry name" value="Ribosomal protein S5 domain 2-like"/>
    <property type="match status" value="1"/>
</dbReference>
<feature type="domain" description="Exoribonuclease phosphorolytic" evidence="10">
    <location>
        <begin position="18"/>
        <end position="147"/>
    </location>
</feature>
<dbReference type="PANTHER" id="PTHR11953">
    <property type="entry name" value="EXOSOME COMPLEX COMPONENT"/>
    <property type="match status" value="1"/>
</dbReference>
<dbReference type="InterPro" id="IPR036345">
    <property type="entry name" value="ExoRNase_PH_dom2_sf"/>
</dbReference>
<accession>A0AAD4RCT1</accession>
<comment type="subunit">
    <text evidence="8">Component of the RNA exosome complex.</text>
</comment>
<evidence type="ECO:0000259" key="10">
    <source>
        <dbReference type="Pfam" id="PF01138"/>
    </source>
</evidence>
<name>A0AAD4RCT1_9BILA</name>
<proteinExistence type="inferred from homology"/>
<dbReference type="EMBL" id="JAKKPZ010000002">
    <property type="protein sequence ID" value="KAI1726392.1"/>
    <property type="molecule type" value="Genomic_DNA"/>
</dbReference>
<dbReference type="InterPro" id="IPR020568">
    <property type="entry name" value="Ribosomal_Su5_D2-typ_SF"/>
</dbReference>
<evidence type="ECO:0000313" key="12">
    <source>
        <dbReference type="Proteomes" id="UP001201812"/>
    </source>
</evidence>
<evidence type="ECO:0000256" key="3">
    <source>
        <dbReference type="ARBA" id="ARBA00004642"/>
    </source>
</evidence>
<organism evidence="11 12">
    <name type="scientific">Ditylenchus destructor</name>
    <dbReference type="NCBI Taxonomy" id="166010"/>
    <lineage>
        <taxon>Eukaryota</taxon>
        <taxon>Metazoa</taxon>
        <taxon>Ecdysozoa</taxon>
        <taxon>Nematoda</taxon>
        <taxon>Chromadorea</taxon>
        <taxon>Rhabditida</taxon>
        <taxon>Tylenchina</taxon>
        <taxon>Tylenchomorpha</taxon>
        <taxon>Sphaerularioidea</taxon>
        <taxon>Anguinidae</taxon>
        <taxon>Anguininae</taxon>
        <taxon>Ditylenchus</taxon>
    </lineage>
</organism>
<evidence type="ECO:0000256" key="9">
    <source>
        <dbReference type="ARBA" id="ARBA00073078"/>
    </source>
</evidence>
<dbReference type="AlphaFoldDB" id="A0AAD4RCT1"/>
<dbReference type="GO" id="GO:0005654">
    <property type="term" value="C:nucleoplasm"/>
    <property type="evidence" value="ECO:0007669"/>
    <property type="project" value="UniProtKB-SubCell"/>
</dbReference>
<dbReference type="Proteomes" id="UP001201812">
    <property type="component" value="Unassembled WGS sequence"/>
</dbReference>
<evidence type="ECO:0000256" key="6">
    <source>
        <dbReference type="ARBA" id="ARBA00022835"/>
    </source>
</evidence>
<dbReference type="GO" id="GO:0000177">
    <property type="term" value="C:cytoplasmic exosome (RNase complex)"/>
    <property type="evidence" value="ECO:0007669"/>
    <property type="project" value="TreeGrafter"/>
</dbReference>
<comment type="subcellular location">
    <subcellularLocation>
        <location evidence="1">Cytoplasm</location>
    </subcellularLocation>
    <subcellularLocation>
        <location evidence="2">Nucleus</location>
        <location evidence="2">Nucleolus</location>
    </subcellularLocation>
    <subcellularLocation>
        <location evidence="3">Nucleus</location>
        <location evidence="3">Nucleoplasm</location>
    </subcellularLocation>
</comment>
<comment type="function">
    <text evidence="7">Non-catalytic component of the RNA exosome complex which has 3'-&gt;5' exoribonuclease activity and participates in a multitude of cellular RNA processing and degradation events.</text>
</comment>
<dbReference type="InterPro" id="IPR050080">
    <property type="entry name" value="RNase_PH"/>
</dbReference>
<dbReference type="InterPro" id="IPR001247">
    <property type="entry name" value="ExoRNase_PH_dom1"/>
</dbReference>
<dbReference type="SUPFAM" id="SSF55666">
    <property type="entry name" value="Ribonuclease PH domain 2-like"/>
    <property type="match status" value="1"/>
</dbReference>
<sequence length="713" mass="80051">MNVINEFGYRQDARKPDQIRNISYRMGAFPHADGSAYLEQGGTKVACTVFGPHECRKRSETNEEACIINAQYSMATFSVPDRRNRPRGDRRGNKYGRLLEKAFESVISTALYKRSQIDIFCEVLEADGGNLAACVNAVSLAIADAGISVRGLITAVECGSVDGVPCADMSSREHMEVVPRVTIGTVDGKNKIVLLEMKNVVNETRLPALLDMGVNACKQTGDTASNPDNNEALDPLVSFVKNSKLQAAPKLKLMNQSSTPIEQSTLPKINSDKLAQSILQIAINESSSGPKKQLPYTLEGLKTQILALNEEELVMLLQHVIHPAKFRDRMNVLLVLASNKTFLEILAVIYDKFESYPRTLSPWELRTIIQSAADFSFYHAPLVHRLKCDFLNLRAYGCWNASSPRFDVFEHIVLGFSRLRVEDRHLWSEIASNISYYWRSIKPELASRLLNSCAAANVDKSLLADCIAEFAKQFDPQNYNNERSLLGGAHTLAMYRALTPNTATSVLNYLKNRILEQVKRFPENNFYDYMRLMQICAAAKYELESPQVQHADFVLSIPDNAISLALEVKYVNGSLIHFTQFKNLLHSIVPLDKFCAEACLHETGSVVEGQVLVDKSKREFVSLDSVDSNTTDDNITRVAVLFLANVHTTVPENGQFRLIRQYPMNIRHLRAANLHPVVFVQHDLDRLPSDRDRCDYIRERLLNVSADYPGENP</sequence>
<evidence type="ECO:0000256" key="5">
    <source>
        <dbReference type="ARBA" id="ARBA00022490"/>
    </source>
</evidence>
<dbReference type="GO" id="GO:0016075">
    <property type="term" value="P:rRNA catabolic process"/>
    <property type="evidence" value="ECO:0007669"/>
    <property type="project" value="TreeGrafter"/>
</dbReference>
<evidence type="ECO:0000256" key="7">
    <source>
        <dbReference type="ARBA" id="ARBA00058393"/>
    </source>
</evidence>
<gene>
    <name evidence="11" type="ORF">DdX_03111</name>
</gene>
<keyword evidence="12" id="KW-1185">Reference proteome</keyword>
<evidence type="ECO:0000256" key="4">
    <source>
        <dbReference type="ARBA" id="ARBA00006678"/>
    </source>
</evidence>
<dbReference type="GO" id="GO:0034475">
    <property type="term" value="P:U4 snRNA 3'-end processing"/>
    <property type="evidence" value="ECO:0007669"/>
    <property type="project" value="TreeGrafter"/>
</dbReference>
<comment type="similarity">
    <text evidence="4">Belongs to the RNase PH family.</text>
</comment>
<protein>
    <recommendedName>
        <fullName evidence="9">Putative exosome complex component RRP41</fullName>
    </recommendedName>
</protein>
<dbReference type="FunFam" id="3.30.230.70:FF:000004">
    <property type="entry name" value="Exosome complex component Rrp41"/>
    <property type="match status" value="1"/>
</dbReference>
<dbReference type="GO" id="GO:0071028">
    <property type="term" value="P:nuclear mRNA surveillance"/>
    <property type="evidence" value="ECO:0007669"/>
    <property type="project" value="TreeGrafter"/>
</dbReference>
<dbReference type="GO" id="GO:0005730">
    <property type="term" value="C:nucleolus"/>
    <property type="evidence" value="ECO:0007669"/>
    <property type="project" value="UniProtKB-SubCell"/>
</dbReference>
<dbReference type="GO" id="GO:0000176">
    <property type="term" value="C:nuclear exosome (RNase complex)"/>
    <property type="evidence" value="ECO:0007669"/>
    <property type="project" value="TreeGrafter"/>
</dbReference>
<dbReference type="GO" id="GO:0071051">
    <property type="term" value="P:poly(A)-dependent snoRNA 3'-end processing"/>
    <property type="evidence" value="ECO:0007669"/>
    <property type="project" value="TreeGrafter"/>
</dbReference>
<evidence type="ECO:0000313" key="11">
    <source>
        <dbReference type="EMBL" id="KAI1726392.1"/>
    </source>
</evidence>
<dbReference type="GO" id="GO:0003723">
    <property type="term" value="F:RNA binding"/>
    <property type="evidence" value="ECO:0007669"/>
    <property type="project" value="TreeGrafter"/>
</dbReference>
<evidence type="ECO:0000256" key="2">
    <source>
        <dbReference type="ARBA" id="ARBA00004604"/>
    </source>
</evidence>
<comment type="caution">
    <text evidence="11">The sequence shown here is derived from an EMBL/GenBank/DDBJ whole genome shotgun (WGS) entry which is preliminary data.</text>
</comment>
<dbReference type="InterPro" id="IPR027408">
    <property type="entry name" value="PNPase/RNase_PH_dom_sf"/>
</dbReference>
<dbReference type="Pfam" id="PF01138">
    <property type="entry name" value="RNase_PH"/>
    <property type="match status" value="1"/>
</dbReference>
<keyword evidence="6" id="KW-0271">Exosome</keyword>
<keyword evidence="5" id="KW-0963">Cytoplasm</keyword>
<reference evidence="11" key="1">
    <citation type="submission" date="2022-01" db="EMBL/GenBank/DDBJ databases">
        <title>Genome Sequence Resource for Two Populations of Ditylenchus destructor, the Migratory Endoparasitic Phytonematode.</title>
        <authorList>
            <person name="Zhang H."/>
            <person name="Lin R."/>
            <person name="Xie B."/>
        </authorList>
    </citation>
    <scope>NUCLEOTIDE SEQUENCE</scope>
    <source>
        <strain evidence="11">BazhouSP</strain>
    </source>
</reference>
<dbReference type="PANTHER" id="PTHR11953:SF0">
    <property type="entry name" value="EXOSOME COMPLEX COMPONENT RRP41"/>
    <property type="match status" value="1"/>
</dbReference>
<dbReference type="Gene3D" id="3.30.230.70">
    <property type="entry name" value="GHMP Kinase, N-terminal domain"/>
    <property type="match status" value="1"/>
</dbReference>
<evidence type="ECO:0000256" key="1">
    <source>
        <dbReference type="ARBA" id="ARBA00004496"/>
    </source>
</evidence>
<evidence type="ECO:0000256" key="8">
    <source>
        <dbReference type="ARBA" id="ARBA00062379"/>
    </source>
</evidence>